<dbReference type="WBParaSite" id="EEL_0000808001-mRNA-1">
    <property type="protein sequence ID" value="EEL_0000808001-mRNA-1"/>
    <property type="gene ID" value="EEL_0000808001"/>
</dbReference>
<reference evidence="3" key="1">
    <citation type="submission" date="2016-04" db="UniProtKB">
        <authorList>
            <consortium name="WormBaseParasite"/>
        </authorList>
    </citation>
    <scope>IDENTIFICATION</scope>
</reference>
<accession>A0A0R3S0D4</accession>
<sequence length="281" mass="31896">MKRCLAMIIWLTFVTQKVTCIKCAECNYLPHSSISGIRTCSENCYGDICFIVVNNYYNETLIAGCVNVDNDTRSFFHDQAYCYEKSEHAICGCTTLDRCNSPQAPFSMFTFLTTPFFEDCQFLPKHGLFPVHLYSVVIVKSKDRDCDSFQCNITLKDNNSAMKFSLKAQAKEDERDANIIEITTKNVDITDQPSAIVKSKTSQPTVSYSMKGIESVRNGSGHVYSDNGNEITSKFVDEVVRGLLPSTDLQRFTDPEFNYSEFNDQTRGRKKSLCRLKFSNE</sequence>
<dbReference type="AlphaFoldDB" id="A0A0R3S0D4"/>
<proteinExistence type="predicted"/>
<evidence type="ECO:0000313" key="3">
    <source>
        <dbReference type="WBParaSite" id="EEL_0000808001-mRNA-1"/>
    </source>
</evidence>
<keyword evidence="1" id="KW-0732">Signal</keyword>
<evidence type="ECO:0000256" key="1">
    <source>
        <dbReference type="SAM" id="SignalP"/>
    </source>
</evidence>
<organism evidence="2 3">
    <name type="scientific">Elaeophora elaphi</name>
    <dbReference type="NCBI Taxonomy" id="1147741"/>
    <lineage>
        <taxon>Eukaryota</taxon>
        <taxon>Metazoa</taxon>
        <taxon>Ecdysozoa</taxon>
        <taxon>Nematoda</taxon>
        <taxon>Chromadorea</taxon>
        <taxon>Rhabditida</taxon>
        <taxon>Spirurina</taxon>
        <taxon>Spiruromorpha</taxon>
        <taxon>Filarioidea</taxon>
        <taxon>Onchocercidae</taxon>
        <taxon>Elaeophora</taxon>
    </lineage>
</organism>
<evidence type="ECO:0000313" key="2">
    <source>
        <dbReference type="Proteomes" id="UP000050640"/>
    </source>
</evidence>
<feature type="signal peptide" evidence="1">
    <location>
        <begin position="1"/>
        <end position="20"/>
    </location>
</feature>
<keyword evidence="2" id="KW-1185">Reference proteome</keyword>
<name>A0A0R3S0D4_9BILA</name>
<feature type="chain" id="PRO_5007429049" evidence="1">
    <location>
        <begin position="21"/>
        <end position="281"/>
    </location>
</feature>
<dbReference type="Proteomes" id="UP000050640">
    <property type="component" value="Unplaced"/>
</dbReference>
<protein>
    <submittedName>
        <fullName evidence="3">Protein sleepless</fullName>
    </submittedName>
</protein>